<dbReference type="EMBL" id="RFLY01000030">
    <property type="protein sequence ID" value="RMH87482.1"/>
    <property type="molecule type" value="Genomic_DNA"/>
</dbReference>
<comment type="caution">
    <text evidence="9">The sequence shown here is derived from an EMBL/GenBank/DDBJ whole genome shotgun (WGS) entry which is preliminary data.</text>
</comment>
<dbReference type="GO" id="GO:0003677">
    <property type="term" value="F:DNA binding"/>
    <property type="evidence" value="ECO:0007669"/>
    <property type="project" value="UniProtKB-UniRule"/>
</dbReference>
<dbReference type="InterPro" id="IPR002104">
    <property type="entry name" value="Integrase_catalytic"/>
</dbReference>
<dbReference type="InterPro" id="IPR050090">
    <property type="entry name" value="Tyrosine_recombinase_XerCD"/>
</dbReference>
<evidence type="ECO:0000313" key="10">
    <source>
        <dbReference type="Proteomes" id="UP000275012"/>
    </source>
</evidence>
<feature type="compositionally biased region" description="Basic residues" evidence="6">
    <location>
        <begin position="1"/>
        <end position="14"/>
    </location>
</feature>
<keyword evidence="4" id="KW-0233">DNA recombination</keyword>
<dbReference type="InterPro" id="IPR011010">
    <property type="entry name" value="DNA_brk_join_enz"/>
</dbReference>
<dbReference type="AlphaFoldDB" id="A0A3M2HKM0"/>
<dbReference type="Pfam" id="PF00589">
    <property type="entry name" value="Phage_integrase"/>
    <property type="match status" value="1"/>
</dbReference>
<evidence type="ECO:0000256" key="3">
    <source>
        <dbReference type="ARBA" id="ARBA00023125"/>
    </source>
</evidence>
<dbReference type="PROSITE" id="PS51900">
    <property type="entry name" value="CB"/>
    <property type="match status" value="1"/>
</dbReference>
<dbReference type="Gene3D" id="1.10.443.10">
    <property type="entry name" value="Intergrase catalytic core"/>
    <property type="match status" value="1"/>
</dbReference>
<evidence type="ECO:0000256" key="6">
    <source>
        <dbReference type="SAM" id="MobiDB-lite"/>
    </source>
</evidence>
<feature type="domain" description="Tyr recombinase" evidence="7">
    <location>
        <begin position="144"/>
        <end position="328"/>
    </location>
</feature>
<keyword evidence="10" id="KW-1185">Reference proteome</keyword>
<evidence type="ECO:0000256" key="1">
    <source>
        <dbReference type="ARBA" id="ARBA00008857"/>
    </source>
</evidence>
<dbReference type="InterPro" id="IPR044068">
    <property type="entry name" value="CB"/>
</dbReference>
<organism evidence="9 10">
    <name type="scientific">Solilutibacter pythonis</name>
    <dbReference type="NCBI Taxonomy" id="2483112"/>
    <lineage>
        <taxon>Bacteria</taxon>
        <taxon>Pseudomonadati</taxon>
        <taxon>Pseudomonadota</taxon>
        <taxon>Gammaproteobacteria</taxon>
        <taxon>Lysobacterales</taxon>
        <taxon>Lysobacteraceae</taxon>
        <taxon>Solilutibacter</taxon>
    </lineage>
</organism>
<feature type="domain" description="Core-binding (CB)" evidence="8">
    <location>
        <begin position="32"/>
        <end position="123"/>
    </location>
</feature>
<dbReference type="SUPFAM" id="SSF56349">
    <property type="entry name" value="DNA breaking-rejoining enzymes"/>
    <property type="match status" value="1"/>
</dbReference>
<feature type="region of interest" description="Disordered" evidence="6">
    <location>
        <begin position="339"/>
        <end position="362"/>
    </location>
</feature>
<dbReference type="InterPro" id="IPR013762">
    <property type="entry name" value="Integrase-like_cat_sf"/>
</dbReference>
<dbReference type="OrthoDB" id="9801717at2"/>
<dbReference type="GO" id="GO:0006310">
    <property type="term" value="P:DNA recombination"/>
    <property type="evidence" value="ECO:0007669"/>
    <property type="project" value="UniProtKB-KW"/>
</dbReference>
<feature type="region of interest" description="Disordered" evidence="6">
    <location>
        <begin position="1"/>
        <end position="28"/>
    </location>
</feature>
<evidence type="ECO:0000256" key="4">
    <source>
        <dbReference type="ARBA" id="ARBA00023172"/>
    </source>
</evidence>
<keyword evidence="2" id="KW-0229">DNA integration</keyword>
<reference evidence="9 10" key="1">
    <citation type="submission" date="2018-10" db="EMBL/GenBank/DDBJ databases">
        <title>Proposal of Lysobacter pythonis sp. nov. isolated from royal pythons (Python regius).</title>
        <authorList>
            <person name="Hans-Juergen B."/>
            <person name="Huptas C."/>
            <person name="Sandra B."/>
            <person name="Igor L."/>
            <person name="Joachim S."/>
            <person name="Siegfried S."/>
            <person name="Mareike W."/>
            <person name="Peter K."/>
        </authorList>
    </citation>
    <scope>NUCLEOTIDE SEQUENCE [LARGE SCALE GENOMIC DNA]</scope>
    <source>
        <strain evidence="9 10">4284/11</strain>
    </source>
</reference>
<dbReference type="GO" id="GO:0015074">
    <property type="term" value="P:DNA integration"/>
    <property type="evidence" value="ECO:0007669"/>
    <property type="project" value="UniProtKB-KW"/>
</dbReference>
<dbReference type="RefSeq" id="WP_122102558.1">
    <property type="nucleotide sequence ID" value="NZ_RFLY01000030.1"/>
</dbReference>
<proteinExistence type="inferred from homology"/>
<dbReference type="CDD" id="cd00798">
    <property type="entry name" value="INT_XerDC_C"/>
    <property type="match status" value="1"/>
</dbReference>
<evidence type="ECO:0000259" key="8">
    <source>
        <dbReference type="PROSITE" id="PS51900"/>
    </source>
</evidence>
<dbReference type="PROSITE" id="PS51898">
    <property type="entry name" value="TYR_RECOMBINASE"/>
    <property type="match status" value="1"/>
</dbReference>
<dbReference type="NCBIfam" id="NF002331">
    <property type="entry name" value="PRK01287.1"/>
    <property type="match status" value="1"/>
</dbReference>
<keyword evidence="3 5" id="KW-0238">DNA-binding</keyword>
<name>A0A3M2HKM0_9GAMM</name>
<dbReference type="Proteomes" id="UP000275012">
    <property type="component" value="Unassembled WGS sequence"/>
</dbReference>
<evidence type="ECO:0000256" key="5">
    <source>
        <dbReference type="PROSITE-ProRule" id="PRU01248"/>
    </source>
</evidence>
<evidence type="ECO:0000259" key="7">
    <source>
        <dbReference type="PROSITE" id="PS51898"/>
    </source>
</evidence>
<gene>
    <name evidence="9" type="primary">xerC</name>
    <name evidence="9" type="ORF">EBB59_12900</name>
</gene>
<comment type="similarity">
    <text evidence="1">Belongs to the 'phage' integrase family.</text>
</comment>
<dbReference type="PANTHER" id="PTHR30349:SF41">
    <property type="entry name" value="INTEGRASE_RECOMBINASE PROTEIN MJ0367-RELATED"/>
    <property type="match status" value="1"/>
</dbReference>
<dbReference type="PANTHER" id="PTHR30349">
    <property type="entry name" value="PHAGE INTEGRASE-RELATED"/>
    <property type="match status" value="1"/>
</dbReference>
<protein>
    <submittedName>
        <fullName evidence="9">Site-specific tyrosine recombinase XerC</fullName>
    </submittedName>
</protein>
<evidence type="ECO:0000313" key="9">
    <source>
        <dbReference type="EMBL" id="RMH87482.1"/>
    </source>
</evidence>
<accession>A0A3M2HKM0</accession>
<evidence type="ECO:0000256" key="2">
    <source>
        <dbReference type="ARBA" id="ARBA00022908"/>
    </source>
</evidence>
<dbReference type="Gene3D" id="1.10.150.130">
    <property type="match status" value="1"/>
</dbReference>
<dbReference type="InterPro" id="IPR010998">
    <property type="entry name" value="Integrase_recombinase_N"/>
</dbReference>
<sequence length="362" mass="40788">MPRKGQRLKTRKPAPVKPAGPRTRAPDPLAGHPLLRYVHAHLDWLLTHGYSADTARARRIALRRFVAWCAERELDDVRAITAPVLERYQRHLFTYRKPDGAPLTLGSQHGCLAPLKTWFKWLTRERHLAFNPASELQLPKQPKRLPRTLLAVSDIDAILHEAEPTTPAGLRDRAMLELLYATGLRRMELPALKRYDVDLNRMLVFVREGKGKRDRVVPLGERAAAWLDKYLTEARPQLLAADTDALFVTDYGEPIPPAWLAEKVKRYMAFAGIDKPGATHLFRHACATHMLENGADIRYIQDMLGHANLATTEIYTHVSIDKLQRIHAATHPAGKLLRCGDAHPPTMRSESLPDGGESSVLD</sequence>